<name>A0ABX9BX93_9BURK</name>
<dbReference type="EMBL" id="JUGD01000025">
    <property type="protein sequence ID" value="RAM62559.1"/>
    <property type="molecule type" value="Genomic_DNA"/>
</dbReference>
<evidence type="ECO:0000313" key="2">
    <source>
        <dbReference type="Proteomes" id="UP000248631"/>
    </source>
</evidence>
<dbReference type="RefSeq" id="WP_112069487.1">
    <property type="nucleotide sequence ID" value="NZ_JUGD01000025.1"/>
</dbReference>
<accession>A0ABX9BX93</accession>
<reference evidence="1 2" key="1">
    <citation type="submission" date="2014-12" db="EMBL/GenBank/DDBJ databases">
        <title>Complete genome sequence of Herbaspirillum rubrisubalbicans Os38.</title>
        <authorList>
            <person name="Chen M."/>
            <person name="An Q."/>
        </authorList>
    </citation>
    <scope>NUCLEOTIDE SEQUENCE [LARGE SCALE GENOMIC DNA]</scope>
    <source>
        <strain evidence="1 2">Os38</strain>
    </source>
</reference>
<dbReference type="Proteomes" id="UP000248631">
    <property type="component" value="Unassembled WGS sequence"/>
</dbReference>
<keyword evidence="2" id="KW-1185">Reference proteome</keyword>
<sequence>MKKRETFRDFGAYWTIVDAVLAIGFSNEELVRKRVMLREFLESFDPNSSNLFDYQSDTAKSLAANLFSELKAVEGDVKKKRLAVIWARWALRERGLRLSNDFSRELLTWLGKPVQSQILYRFRNPETSKSGGKVRKKKSAKVEIGYTALEVLSLESLPLSRPNETYQLRWTRTKPKSKMLKPPPVSDKFLAEMRGCLAELKDEDKATIAVISGPVGYQYKSLVTKKELLGWWRKRFPHIGKRDSYVAKSFQFLMTFR</sequence>
<gene>
    <name evidence="1" type="ORF">RB24_19795</name>
</gene>
<comment type="caution">
    <text evidence="1">The sequence shown here is derived from an EMBL/GenBank/DDBJ whole genome shotgun (WGS) entry which is preliminary data.</text>
</comment>
<proteinExistence type="predicted"/>
<evidence type="ECO:0000313" key="1">
    <source>
        <dbReference type="EMBL" id="RAM62559.1"/>
    </source>
</evidence>
<protein>
    <submittedName>
        <fullName evidence="1">Uncharacterized protein</fullName>
    </submittedName>
</protein>
<organism evidence="1 2">
    <name type="scientific">Herbaspirillum rubrisubalbicans</name>
    <dbReference type="NCBI Taxonomy" id="80842"/>
    <lineage>
        <taxon>Bacteria</taxon>
        <taxon>Pseudomonadati</taxon>
        <taxon>Pseudomonadota</taxon>
        <taxon>Betaproteobacteria</taxon>
        <taxon>Burkholderiales</taxon>
        <taxon>Oxalobacteraceae</taxon>
        <taxon>Herbaspirillum</taxon>
    </lineage>
</organism>